<dbReference type="InterPro" id="IPR051333">
    <property type="entry name" value="CLIP_Serine_Protease"/>
</dbReference>
<evidence type="ECO:0000256" key="1">
    <source>
        <dbReference type="ARBA" id="ARBA00024195"/>
    </source>
</evidence>
<reference evidence="5" key="1">
    <citation type="journal article" date="2015" name="Proc. Natl. Acad. Sci. U.S.A.">
        <title>Genome sequence of the Asian Tiger mosquito, Aedes albopictus, reveals insights into its biology, genetics, and evolution.</title>
        <authorList>
            <person name="Chen X.G."/>
            <person name="Jiang X."/>
            <person name="Gu J."/>
            <person name="Xu M."/>
            <person name="Wu Y."/>
            <person name="Deng Y."/>
            <person name="Zhang C."/>
            <person name="Bonizzoni M."/>
            <person name="Dermauw W."/>
            <person name="Vontas J."/>
            <person name="Armbruster P."/>
            <person name="Huang X."/>
            <person name="Yang Y."/>
            <person name="Zhang H."/>
            <person name="He W."/>
            <person name="Peng H."/>
            <person name="Liu Y."/>
            <person name="Wu K."/>
            <person name="Chen J."/>
            <person name="Lirakis M."/>
            <person name="Topalis P."/>
            <person name="Van Leeuwen T."/>
            <person name="Hall A.B."/>
            <person name="Jiang X."/>
            <person name="Thorpe C."/>
            <person name="Mueller R.L."/>
            <person name="Sun C."/>
            <person name="Waterhouse R.M."/>
            <person name="Yan G."/>
            <person name="Tu Z.J."/>
            <person name="Fang X."/>
            <person name="James A.A."/>
        </authorList>
    </citation>
    <scope>NUCLEOTIDE SEQUENCE [LARGE SCALE GENOMIC DNA]</scope>
    <source>
        <strain evidence="5">Foshan</strain>
    </source>
</reference>
<dbReference type="Pfam" id="PF00089">
    <property type="entry name" value="Trypsin"/>
    <property type="match status" value="1"/>
</dbReference>
<accession>A0ABM1YZC8</accession>
<organism evidence="4 5">
    <name type="scientific">Aedes albopictus</name>
    <name type="common">Asian tiger mosquito</name>
    <name type="synonym">Stegomyia albopicta</name>
    <dbReference type="NCBI Taxonomy" id="7160"/>
    <lineage>
        <taxon>Eukaryota</taxon>
        <taxon>Metazoa</taxon>
        <taxon>Ecdysozoa</taxon>
        <taxon>Arthropoda</taxon>
        <taxon>Hexapoda</taxon>
        <taxon>Insecta</taxon>
        <taxon>Pterygota</taxon>
        <taxon>Neoptera</taxon>
        <taxon>Endopterygota</taxon>
        <taxon>Diptera</taxon>
        <taxon>Nematocera</taxon>
        <taxon>Culicoidea</taxon>
        <taxon>Culicidae</taxon>
        <taxon>Culicinae</taxon>
        <taxon>Aedini</taxon>
        <taxon>Aedes</taxon>
        <taxon>Stegomyia</taxon>
    </lineage>
</organism>
<reference evidence="4" key="2">
    <citation type="submission" date="2025-05" db="UniProtKB">
        <authorList>
            <consortium name="EnsemblMetazoa"/>
        </authorList>
    </citation>
    <scope>IDENTIFICATION</scope>
    <source>
        <strain evidence="4">Foshan</strain>
    </source>
</reference>
<dbReference type="RefSeq" id="XP_029720300.2">
    <property type="nucleotide sequence ID" value="XM_029864440.2"/>
</dbReference>
<proteinExistence type="inferred from homology"/>
<dbReference type="PROSITE" id="PS50240">
    <property type="entry name" value="TRYPSIN_DOM"/>
    <property type="match status" value="1"/>
</dbReference>
<keyword evidence="2" id="KW-0732">Signal</keyword>
<protein>
    <recommendedName>
        <fullName evidence="3">Peptidase S1 domain-containing protein</fullName>
    </recommendedName>
</protein>
<keyword evidence="5" id="KW-1185">Reference proteome</keyword>
<evidence type="ECO:0000313" key="4">
    <source>
        <dbReference type="EnsemblMetazoa" id="AALFPA23_013524.P19570"/>
    </source>
</evidence>
<feature type="signal peptide" evidence="2">
    <location>
        <begin position="1"/>
        <end position="19"/>
    </location>
</feature>
<dbReference type="SUPFAM" id="SSF50494">
    <property type="entry name" value="Trypsin-like serine proteases"/>
    <property type="match status" value="1"/>
</dbReference>
<feature type="chain" id="PRO_5046607425" description="Peptidase S1 domain-containing protein" evidence="2">
    <location>
        <begin position="20"/>
        <end position="289"/>
    </location>
</feature>
<dbReference type="GeneID" id="115262171"/>
<dbReference type="Proteomes" id="UP000069940">
    <property type="component" value="Unassembled WGS sequence"/>
</dbReference>
<dbReference type="SMART" id="SM00020">
    <property type="entry name" value="Tryp_SPc"/>
    <property type="match status" value="1"/>
</dbReference>
<evidence type="ECO:0000259" key="3">
    <source>
        <dbReference type="PROSITE" id="PS50240"/>
    </source>
</evidence>
<dbReference type="InterPro" id="IPR043504">
    <property type="entry name" value="Peptidase_S1_PA_chymotrypsin"/>
</dbReference>
<dbReference type="InterPro" id="IPR001254">
    <property type="entry name" value="Trypsin_dom"/>
</dbReference>
<evidence type="ECO:0000256" key="2">
    <source>
        <dbReference type="SAM" id="SignalP"/>
    </source>
</evidence>
<dbReference type="PANTHER" id="PTHR24260">
    <property type="match status" value="1"/>
</dbReference>
<comment type="similarity">
    <text evidence="1">Belongs to the peptidase S1 family. CLIP subfamily.</text>
</comment>
<dbReference type="EnsemblMetazoa" id="AALFPA23_013524.R19570">
    <property type="protein sequence ID" value="AALFPA23_013524.P19570"/>
    <property type="gene ID" value="AALFPA23_013524"/>
</dbReference>
<evidence type="ECO:0000313" key="5">
    <source>
        <dbReference type="Proteomes" id="UP000069940"/>
    </source>
</evidence>
<name>A0ABM1YZC8_AEDAL</name>
<sequence>MSISQCCIALLLTAGCVLSTPLALSTSAAQSNSHSPLVKRKCGQRLMEPLRPQEETSRRPKIEQWPWVGTLFIRYGSDPPVFACLVTILNDRFVLTARYCLTSGRRRVTPLDLVVRLRMDSFDRTEQTSTHEFEVDEFYTSNTTDPLAALALLRLSSEINMNVFARPICLWESGDENQELVDKTGTLVGWQSNLFGGLEQNMRELNVVIVPSQMCPMLPEVMVGKICAQVQNDLTYGHGDGGGGLYVEEESVWYVKGIIVKFDVIGLEQQHLSFIDISPHLKWIRWIIE</sequence>
<dbReference type="InterPro" id="IPR009003">
    <property type="entry name" value="Peptidase_S1_PA"/>
</dbReference>
<dbReference type="Gene3D" id="2.40.10.10">
    <property type="entry name" value="Trypsin-like serine proteases"/>
    <property type="match status" value="1"/>
</dbReference>
<dbReference type="PANTHER" id="PTHR24260:SF136">
    <property type="entry name" value="GH08193P-RELATED"/>
    <property type="match status" value="1"/>
</dbReference>
<feature type="domain" description="Peptidase S1" evidence="3">
    <location>
        <begin position="64"/>
        <end position="289"/>
    </location>
</feature>